<evidence type="ECO:0000256" key="3">
    <source>
        <dbReference type="ARBA" id="ARBA00022741"/>
    </source>
</evidence>
<evidence type="ECO:0000313" key="10">
    <source>
        <dbReference type="EMBL" id="EME71281.1"/>
    </source>
</evidence>
<dbReference type="PROSITE" id="PS50929">
    <property type="entry name" value="ABC_TM1F"/>
    <property type="match status" value="1"/>
</dbReference>
<dbReference type="InterPro" id="IPR011527">
    <property type="entry name" value="ABC1_TM_dom"/>
</dbReference>
<evidence type="ECO:0000313" key="11">
    <source>
        <dbReference type="Proteomes" id="UP000011744"/>
    </source>
</evidence>
<evidence type="ECO:0000259" key="9">
    <source>
        <dbReference type="PROSITE" id="PS50929"/>
    </source>
</evidence>
<dbReference type="SUPFAM" id="SSF52540">
    <property type="entry name" value="P-loop containing nucleoside triphosphate hydrolases"/>
    <property type="match status" value="1"/>
</dbReference>
<accession>M2YE75</accession>
<keyword evidence="2 7" id="KW-0812">Transmembrane</keyword>
<proteinExistence type="predicted"/>
<comment type="caution">
    <text evidence="10">The sequence shown here is derived from an EMBL/GenBank/DDBJ whole genome shotgun (WGS) entry which is preliminary data.</text>
</comment>
<protein>
    <submittedName>
        <fullName evidence="10">Multidrug ABC transporter ATPase/permease</fullName>
    </submittedName>
</protein>
<dbReference type="Proteomes" id="UP000011744">
    <property type="component" value="Unassembled WGS sequence"/>
</dbReference>
<dbReference type="InterPro" id="IPR017871">
    <property type="entry name" value="ABC_transporter-like_CS"/>
</dbReference>
<evidence type="ECO:0000256" key="6">
    <source>
        <dbReference type="ARBA" id="ARBA00023136"/>
    </source>
</evidence>
<evidence type="ECO:0000256" key="4">
    <source>
        <dbReference type="ARBA" id="ARBA00022840"/>
    </source>
</evidence>
<reference evidence="10 11" key="1">
    <citation type="journal article" date="2014" name="Genome Announc.">
        <title>Draft Genome Sequence of Magnetospirillum sp. Strain SO-1, a Freshwater Magnetotactic Bacterium Isolated from the Ol'khovka River, Russia.</title>
        <authorList>
            <person name="Grouzdev D.S."/>
            <person name="Dziuba M.V."/>
            <person name="Sukhacheva M.S."/>
            <person name="Mardanov A.V."/>
            <person name="Beletskiy A.V."/>
            <person name="Kuznetsov B.B."/>
            <person name="Skryabin K.G."/>
        </authorList>
    </citation>
    <scope>NUCLEOTIDE SEQUENCE [LARGE SCALE GENOMIC DNA]</scope>
    <source>
        <strain evidence="10 11">SO-1</strain>
    </source>
</reference>
<dbReference type="InterPro" id="IPR027417">
    <property type="entry name" value="P-loop_NTPase"/>
</dbReference>
<name>M2YE75_9PROT</name>
<dbReference type="GO" id="GO:0005524">
    <property type="term" value="F:ATP binding"/>
    <property type="evidence" value="ECO:0007669"/>
    <property type="project" value="UniProtKB-KW"/>
</dbReference>
<dbReference type="InterPro" id="IPR036640">
    <property type="entry name" value="ABC1_TM_sf"/>
</dbReference>
<dbReference type="SMART" id="SM00382">
    <property type="entry name" value="AAA"/>
    <property type="match status" value="1"/>
</dbReference>
<dbReference type="PROSITE" id="PS50893">
    <property type="entry name" value="ABC_TRANSPORTER_2"/>
    <property type="match status" value="1"/>
</dbReference>
<dbReference type="PROSITE" id="PS00211">
    <property type="entry name" value="ABC_TRANSPORTER_1"/>
    <property type="match status" value="1"/>
</dbReference>
<dbReference type="CDD" id="cd03228">
    <property type="entry name" value="ABCC_MRP_Like"/>
    <property type="match status" value="1"/>
</dbReference>
<keyword evidence="4" id="KW-0067">ATP-binding</keyword>
<dbReference type="EMBL" id="AONQ01000006">
    <property type="protein sequence ID" value="EME71281.1"/>
    <property type="molecule type" value="Genomic_DNA"/>
</dbReference>
<dbReference type="Pfam" id="PF00005">
    <property type="entry name" value="ABC_tran"/>
    <property type="match status" value="1"/>
</dbReference>
<organism evidence="10 11">
    <name type="scientific">Paramagnetospirillum caucaseum</name>
    <dbReference type="NCBI Taxonomy" id="1244869"/>
    <lineage>
        <taxon>Bacteria</taxon>
        <taxon>Pseudomonadati</taxon>
        <taxon>Pseudomonadota</taxon>
        <taxon>Alphaproteobacteria</taxon>
        <taxon>Rhodospirillales</taxon>
        <taxon>Magnetospirillaceae</taxon>
        <taxon>Paramagnetospirillum</taxon>
    </lineage>
</organism>
<evidence type="ECO:0000259" key="8">
    <source>
        <dbReference type="PROSITE" id="PS50893"/>
    </source>
</evidence>
<dbReference type="PANTHER" id="PTHR24221">
    <property type="entry name" value="ATP-BINDING CASSETTE SUB-FAMILY B"/>
    <property type="match status" value="1"/>
</dbReference>
<feature type="domain" description="ABC transmembrane type-1" evidence="9">
    <location>
        <begin position="1"/>
        <end position="288"/>
    </location>
</feature>
<keyword evidence="11" id="KW-1185">Reference proteome</keyword>
<dbReference type="SUPFAM" id="SSF90123">
    <property type="entry name" value="ABC transporter transmembrane region"/>
    <property type="match status" value="1"/>
</dbReference>
<dbReference type="PATRIC" id="fig|1244869.3.peg.749"/>
<dbReference type="GO" id="GO:0005886">
    <property type="term" value="C:plasma membrane"/>
    <property type="evidence" value="ECO:0007669"/>
    <property type="project" value="UniProtKB-SubCell"/>
</dbReference>
<feature type="transmembrane region" description="Helical" evidence="7">
    <location>
        <begin position="131"/>
        <end position="159"/>
    </location>
</feature>
<feature type="transmembrane region" description="Helical" evidence="7">
    <location>
        <begin position="234"/>
        <end position="252"/>
    </location>
</feature>
<evidence type="ECO:0000256" key="1">
    <source>
        <dbReference type="ARBA" id="ARBA00004651"/>
    </source>
</evidence>
<feature type="transmembrane region" description="Helical" evidence="7">
    <location>
        <begin position="106"/>
        <end position="125"/>
    </location>
</feature>
<keyword evidence="3" id="KW-0547">Nucleotide-binding</keyword>
<keyword evidence="5 7" id="KW-1133">Transmembrane helix</keyword>
<feature type="transmembrane region" description="Helical" evidence="7">
    <location>
        <begin position="48"/>
        <end position="65"/>
    </location>
</feature>
<dbReference type="PANTHER" id="PTHR24221:SF654">
    <property type="entry name" value="ATP-BINDING CASSETTE SUB-FAMILY B MEMBER 6"/>
    <property type="match status" value="1"/>
</dbReference>
<dbReference type="GO" id="GO:0140359">
    <property type="term" value="F:ABC-type transporter activity"/>
    <property type="evidence" value="ECO:0007669"/>
    <property type="project" value="InterPro"/>
</dbReference>
<gene>
    <name evidence="10" type="ORF">H261_03763</name>
</gene>
<dbReference type="OrthoDB" id="5288404at2"/>
<evidence type="ECO:0000256" key="7">
    <source>
        <dbReference type="SAM" id="Phobius"/>
    </source>
</evidence>
<dbReference type="STRING" id="1244869.H261_03763"/>
<dbReference type="Gene3D" id="1.20.1560.10">
    <property type="entry name" value="ABC transporter type 1, transmembrane domain"/>
    <property type="match status" value="1"/>
</dbReference>
<dbReference type="AlphaFoldDB" id="M2YE75"/>
<evidence type="ECO:0000256" key="2">
    <source>
        <dbReference type="ARBA" id="ARBA00022692"/>
    </source>
</evidence>
<keyword evidence="6 7" id="KW-0472">Membrane</keyword>
<dbReference type="InterPro" id="IPR003439">
    <property type="entry name" value="ABC_transporter-like_ATP-bd"/>
</dbReference>
<comment type="subcellular location">
    <subcellularLocation>
        <location evidence="1">Cell membrane</location>
        <topology evidence="1">Multi-pass membrane protein</topology>
    </subcellularLocation>
</comment>
<dbReference type="RefSeq" id="WP_008614454.1">
    <property type="nucleotide sequence ID" value="NZ_AONQ01000006.1"/>
</dbReference>
<dbReference type="GO" id="GO:0016887">
    <property type="term" value="F:ATP hydrolysis activity"/>
    <property type="evidence" value="ECO:0007669"/>
    <property type="project" value="InterPro"/>
</dbReference>
<dbReference type="InterPro" id="IPR003593">
    <property type="entry name" value="AAA+_ATPase"/>
</dbReference>
<dbReference type="InterPro" id="IPR039421">
    <property type="entry name" value="Type_1_exporter"/>
</dbReference>
<dbReference type="eggNOG" id="COG1132">
    <property type="taxonomic scope" value="Bacteria"/>
</dbReference>
<feature type="domain" description="ABC transporter" evidence="8">
    <location>
        <begin position="323"/>
        <end position="547"/>
    </location>
</feature>
<dbReference type="Gene3D" id="3.40.50.300">
    <property type="entry name" value="P-loop containing nucleotide triphosphate hydrolases"/>
    <property type="match status" value="1"/>
</dbReference>
<sequence length="547" mass="58330">MLAAAVAEGVGFALLLPLLAVVDASESQRTGPVRELLDWLGPQGNLSVLLTLFVAVVSLRSVLVWRREASLTAIRFGFVEALRVRLFQAIACAEWKYVAGRPRSELINLLGGDIARLGLGFLNLLKLPPLMLMLAAQAAAAIYVASSIGLIAVGCVFAIGMTVKMRTKLVQRLGGDLTYKQGQLFSEIAGFLEGLKPAKCHACEQAHVTAFAAITGEMCERTYAFTEGGARMRMAAQIFIAVGLAILVWLSVTYGTLAPTTLMVLAVILARMMPLLQDAQQSWDGVIHMLPTYEAVTTAEHHCLAAAEAPDRATPPLALTHEIRMRDVSFRHDHDSPFLFQGANVTITAGQVTALVGLSGAGKTSVADLLLGLLSPESGAITIDGTPLVGSNRRAWRSTAAYVPQDPFLLNASVRDNMLWASPSASPAEINRALTMASIDQVVAALPQGLDTIVGDRGSRLSGGERQRLVLAQALLRRPRFLVLDEATSGLDAEAERAVTEALTTLRGTMTILVVAHRPAMIAAADNVIEVSDGKLSIQTQQYGAPI</sequence>
<evidence type="ECO:0000256" key="5">
    <source>
        <dbReference type="ARBA" id="ARBA00022989"/>
    </source>
</evidence>